<evidence type="ECO:0000256" key="1">
    <source>
        <dbReference type="SAM" id="Phobius"/>
    </source>
</evidence>
<keyword evidence="1" id="KW-0472">Membrane</keyword>
<feature type="transmembrane region" description="Helical" evidence="1">
    <location>
        <begin position="66"/>
        <end position="88"/>
    </location>
</feature>
<dbReference type="EMBL" id="UINC01133971">
    <property type="protein sequence ID" value="SVD17218.1"/>
    <property type="molecule type" value="Genomic_DNA"/>
</dbReference>
<gene>
    <name evidence="2" type="ORF">METZ01_LOCUS370072</name>
</gene>
<keyword evidence="1" id="KW-0812">Transmembrane</keyword>
<evidence type="ECO:0008006" key="3">
    <source>
        <dbReference type="Google" id="ProtNLM"/>
    </source>
</evidence>
<protein>
    <recommendedName>
        <fullName evidence="3">Major facilitator superfamily (MFS) profile domain-containing protein</fullName>
    </recommendedName>
</protein>
<accession>A0A382T765</accession>
<organism evidence="2">
    <name type="scientific">marine metagenome</name>
    <dbReference type="NCBI Taxonomy" id="408172"/>
    <lineage>
        <taxon>unclassified sequences</taxon>
        <taxon>metagenomes</taxon>
        <taxon>ecological metagenomes</taxon>
    </lineage>
</organism>
<dbReference type="AlphaFoldDB" id="A0A382T765"/>
<evidence type="ECO:0000313" key="2">
    <source>
        <dbReference type="EMBL" id="SVD17218.1"/>
    </source>
</evidence>
<keyword evidence="1" id="KW-1133">Transmembrane helix</keyword>
<sequence length="97" mass="10593">MPAIIIIGQFILGFFQIAASVAGLEVWLGLPWLIALPLVFLLSYFFPIIASLVGMFGAVVAWHWSWFAAAGLFFGPFLVIMLIAMFAATSESSYSTE</sequence>
<reference evidence="2" key="1">
    <citation type="submission" date="2018-05" db="EMBL/GenBank/DDBJ databases">
        <authorList>
            <person name="Lanie J.A."/>
            <person name="Ng W.-L."/>
            <person name="Kazmierczak K.M."/>
            <person name="Andrzejewski T.M."/>
            <person name="Davidsen T.M."/>
            <person name="Wayne K.J."/>
            <person name="Tettelin H."/>
            <person name="Glass J.I."/>
            <person name="Rusch D."/>
            <person name="Podicherti R."/>
            <person name="Tsui H.-C.T."/>
            <person name="Winkler M.E."/>
        </authorList>
    </citation>
    <scope>NUCLEOTIDE SEQUENCE</scope>
</reference>
<proteinExistence type="predicted"/>
<feature type="transmembrane region" description="Helical" evidence="1">
    <location>
        <begin position="33"/>
        <end position="59"/>
    </location>
</feature>
<name>A0A382T765_9ZZZZ</name>